<comment type="caution">
    <text evidence="3">The sequence shown here is derived from an EMBL/GenBank/DDBJ whole genome shotgun (WGS) entry which is preliminary data.</text>
</comment>
<dbReference type="Pfam" id="PF01078">
    <property type="entry name" value="Mg_chelatase"/>
    <property type="match status" value="1"/>
</dbReference>
<dbReference type="InterPro" id="IPR045006">
    <property type="entry name" value="CHLI-like"/>
</dbReference>
<keyword evidence="4" id="KW-1185">Reference proteome</keyword>
<sequence length="509" mass="57292">MLCKVNTISLIGIDGYIVEVEVDMQSGLPAFNMVGLPDVVVKESKERVRSAIKNSGIEFPIHKLVVNFAPADVKKEGPHLDLAIAIGILICNGDVDFQDIRDSIFVGELSLNGEIRPVKGVLPMVIEAKKKNFKRIFIPAQNKNEVYFIDGIEIYPIYTLIELIEFLNNKLILEKIMNEEIKIPDSLTYDIDFSEVKGQRLAKRAIEVAASGGHNIIMIGPPGGGKTMIAQRIPTILPLLNYQQAIEVTKIYSVSGLLKDDSMVVFSPPFRSPHSNASTASIIGGGSNPLPGEISLAHNGVLFLDEIPEYRRDTLESLRQPMEDGHVYISRVKGKYKYPSKFILVASMNPCPCGYYGYQLKECRCSENQIRSYLNKISGPLLDRIDIHLNIEPIQFNEIHSKSNEESSESIRKRVEKARKIQTERFKNESITCNAQMKAKHIKKYCSLDEKGYLLLESAFKSMALSTRAYSKILKISRTIADMENSDIIMEEHVAEAIQYRSLDIKYWK</sequence>
<dbReference type="Pfam" id="PF13541">
    <property type="entry name" value="ChlI"/>
    <property type="match status" value="1"/>
</dbReference>
<dbReference type="InterPro" id="IPR027417">
    <property type="entry name" value="P-loop_NTPase"/>
</dbReference>
<dbReference type="GO" id="GO:0005524">
    <property type="term" value="F:ATP binding"/>
    <property type="evidence" value="ECO:0007669"/>
    <property type="project" value="InterPro"/>
</dbReference>
<dbReference type="PANTHER" id="PTHR32039:SF7">
    <property type="entry name" value="COMPETENCE PROTEIN COMM"/>
    <property type="match status" value="1"/>
</dbReference>
<accession>A0A017RXL2</accession>
<dbReference type="OrthoDB" id="9813147at2"/>
<proteinExistence type="inferred from homology"/>
<organism evidence="3 4">
    <name type="scientific">Fervidicella metallireducens AeB</name>
    <dbReference type="NCBI Taxonomy" id="1403537"/>
    <lineage>
        <taxon>Bacteria</taxon>
        <taxon>Bacillati</taxon>
        <taxon>Bacillota</taxon>
        <taxon>Clostridia</taxon>
        <taxon>Eubacteriales</taxon>
        <taxon>Clostridiaceae</taxon>
        <taxon>Fervidicella</taxon>
    </lineage>
</organism>
<dbReference type="Proteomes" id="UP000019681">
    <property type="component" value="Unassembled WGS sequence"/>
</dbReference>
<name>A0A017RXL2_9CLOT</name>
<dbReference type="SMART" id="SM00382">
    <property type="entry name" value="AAA"/>
    <property type="match status" value="1"/>
</dbReference>
<dbReference type="InterPro" id="IPR020568">
    <property type="entry name" value="Ribosomal_Su5_D2-typ_SF"/>
</dbReference>
<dbReference type="SUPFAM" id="SSF52540">
    <property type="entry name" value="P-loop containing nucleoside triphosphate hydrolases"/>
    <property type="match status" value="1"/>
</dbReference>
<dbReference type="Gene3D" id="3.30.230.10">
    <property type="match status" value="1"/>
</dbReference>
<dbReference type="InterPro" id="IPR025158">
    <property type="entry name" value="Mg_chelat-rel_C"/>
</dbReference>
<evidence type="ECO:0000313" key="4">
    <source>
        <dbReference type="Proteomes" id="UP000019681"/>
    </source>
</evidence>
<dbReference type="NCBIfam" id="TIGR00368">
    <property type="entry name" value="YifB family Mg chelatase-like AAA ATPase"/>
    <property type="match status" value="1"/>
</dbReference>
<dbReference type="InterPro" id="IPR004482">
    <property type="entry name" value="Mg_chelat-rel"/>
</dbReference>
<gene>
    <name evidence="3" type="ORF">Q428_03350</name>
</gene>
<dbReference type="Gene3D" id="3.40.50.300">
    <property type="entry name" value="P-loop containing nucleotide triphosphate hydrolases"/>
    <property type="match status" value="1"/>
</dbReference>
<reference evidence="3 4" key="1">
    <citation type="journal article" date="2014" name="Genome Announc.">
        <title>Draft Genome Sequence of Fervidicella metallireducens Strain AeBT, an Iron-Reducing Thermoanaerobe from the Great Artesian Basin.</title>
        <authorList>
            <person name="Patel B.K."/>
        </authorList>
    </citation>
    <scope>NUCLEOTIDE SEQUENCE [LARGE SCALE GENOMIC DNA]</scope>
    <source>
        <strain evidence="3 4">AeB</strain>
    </source>
</reference>
<dbReference type="PANTHER" id="PTHR32039">
    <property type="entry name" value="MAGNESIUM-CHELATASE SUBUNIT CHLI"/>
    <property type="match status" value="1"/>
</dbReference>
<protein>
    <submittedName>
        <fullName evidence="3">Fis family transcriptional regulator</fullName>
    </submittedName>
</protein>
<feature type="domain" description="AAA+ ATPase" evidence="2">
    <location>
        <begin position="212"/>
        <end position="395"/>
    </location>
</feature>
<dbReference type="EMBL" id="AZQP01000006">
    <property type="protein sequence ID" value="EYE89326.1"/>
    <property type="molecule type" value="Genomic_DNA"/>
</dbReference>
<dbReference type="RefSeq" id="WP_035378141.1">
    <property type="nucleotide sequence ID" value="NZ_AZQP01000006.1"/>
</dbReference>
<dbReference type="STRING" id="1403537.Q428_03350"/>
<evidence type="ECO:0000256" key="1">
    <source>
        <dbReference type="ARBA" id="ARBA00006354"/>
    </source>
</evidence>
<dbReference type="Pfam" id="PF13335">
    <property type="entry name" value="Mg_chelatase_C"/>
    <property type="match status" value="1"/>
</dbReference>
<evidence type="ECO:0000313" key="3">
    <source>
        <dbReference type="EMBL" id="EYE89326.1"/>
    </source>
</evidence>
<evidence type="ECO:0000259" key="2">
    <source>
        <dbReference type="SMART" id="SM00382"/>
    </source>
</evidence>
<dbReference type="InterPro" id="IPR014721">
    <property type="entry name" value="Ribsml_uS5_D2-typ_fold_subgr"/>
</dbReference>
<dbReference type="InterPro" id="IPR000523">
    <property type="entry name" value="Mg_chelatse_chII-like_cat_dom"/>
</dbReference>
<dbReference type="InterPro" id="IPR003593">
    <property type="entry name" value="AAA+_ATPase"/>
</dbReference>
<dbReference type="SUPFAM" id="SSF54211">
    <property type="entry name" value="Ribosomal protein S5 domain 2-like"/>
    <property type="match status" value="1"/>
</dbReference>
<comment type="similarity">
    <text evidence="1">Belongs to the Mg-chelatase subunits D/I family. ComM subfamily.</text>
</comment>
<dbReference type="AlphaFoldDB" id="A0A017RXL2"/>